<feature type="domain" description="YobI-like P-loop NTPase" evidence="2">
    <location>
        <begin position="50"/>
        <end position="409"/>
    </location>
</feature>
<dbReference type="InterPro" id="IPR027417">
    <property type="entry name" value="P-loop_NTPase"/>
</dbReference>
<keyword evidence="1" id="KW-0472">Membrane</keyword>
<dbReference type="GO" id="GO:0003677">
    <property type="term" value="F:DNA binding"/>
    <property type="evidence" value="ECO:0007669"/>
    <property type="project" value="UniProtKB-KW"/>
</dbReference>
<dbReference type="RefSeq" id="WP_015068655.1">
    <property type="nucleotide sequence ID" value="NZ_CAKMLI010000003.1"/>
</dbReference>
<keyword evidence="1" id="KW-0812">Transmembrane</keyword>
<dbReference type="AlphaFoldDB" id="A0AAC8XNJ3"/>
<name>A0AAC8XNJ3_9ALTE</name>
<dbReference type="Proteomes" id="UP000061468">
    <property type="component" value="Plasmid pAMEDUM8_300"/>
</dbReference>
<geneLocation type="plasmid" evidence="3 4">
    <name>pAMEDUM8_300</name>
</geneLocation>
<evidence type="ECO:0000256" key="1">
    <source>
        <dbReference type="SAM" id="Phobius"/>
    </source>
</evidence>
<accession>A0AAC8XNJ3</accession>
<dbReference type="EMBL" id="CP013929">
    <property type="protein sequence ID" value="AMJ80833.1"/>
    <property type="molecule type" value="Genomic_DNA"/>
</dbReference>
<dbReference type="SUPFAM" id="SSF52540">
    <property type="entry name" value="P-loop containing nucleoside triphosphate hydrolases"/>
    <property type="match status" value="1"/>
</dbReference>
<evidence type="ECO:0000313" key="3">
    <source>
        <dbReference type="EMBL" id="AMJ80833.1"/>
    </source>
</evidence>
<keyword evidence="3" id="KW-0614">Plasmid</keyword>
<feature type="transmembrane region" description="Helical" evidence="1">
    <location>
        <begin position="144"/>
        <end position="165"/>
    </location>
</feature>
<proteinExistence type="predicted"/>
<feature type="transmembrane region" description="Helical" evidence="1">
    <location>
        <begin position="185"/>
        <end position="206"/>
    </location>
</feature>
<keyword evidence="1" id="KW-1133">Transmembrane helix</keyword>
<evidence type="ECO:0000313" key="4">
    <source>
        <dbReference type="Proteomes" id="UP000061468"/>
    </source>
</evidence>
<organism evidence="3 4">
    <name type="scientific">Alteromonas mediterranea</name>
    <dbReference type="NCBI Taxonomy" id="314275"/>
    <lineage>
        <taxon>Bacteria</taxon>
        <taxon>Pseudomonadati</taxon>
        <taxon>Pseudomonadota</taxon>
        <taxon>Gammaproteobacteria</taxon>
        <taxon>Alteromonadales</taxon>
        <taxon>Alteromonadaceae</taxon>
        <taxon>Alteromonas/Salinimonas group</taxon>
        <taxon>Alteromonas</taxon>
    </lineage>
</organism>
<sequence length="1202" mass="139499">MKKIMTLFSSWIDSGFSRFTHWFRSSDALASPSKYVDLAPIDDADKDDVYSEALRFATNNKRVLNIALTGPYGSGKSSIIQSFLRRYRRPALHISLASFDSDEYSEDDGAGRQEIERSILQQMLYGADSNKLPLSRFNRIQTPGAWSVIKSFFIMLGSLFLWYIFDKRAEIISGSFFQPFTISNWLNLGGFAIALTFLWLIVHHIYIVSFGLSLKSVSLKNVEIKPANEDQVSILNRHLDEIVYFFQSTKYDLVIIEDLDRFKKPDLFVTLREINSLVNANAGVRRTIRFLYALRDDIFISTDRTKFFEFIIPVIPIINTSNSIDMMLEQGNRLKMDERLDRQFLREVSRYLNDLRLIQNIFNEYAVYVANLETDGESLLDANKLLALLIYKNVHPRDFELLHRGVGILANILNHQEVFIGQTEATYRDELLKLEERLDTAERQVPIDLKELQYVFAMAVIEVLPANCTRLSIDGNNRWISLSNLLSESVFNELLGASQILITTQNSQQWFDLKRALHSDYSQKVYQQRKSEVEDRAKEKKSYIMNKIIELRSKISKVRTHKLKELLRLNKENVEILFEEFDENGELARFLLLEGYIDDTYYQYTSLFHSGRLSPNDNKFLIHIRSFVTPEPSYQIDNPEEVIAAMRYEDFECSYILNVILVDTLLDNKDLYQNQIEKLIRYISEDFKNCETFMQAYYNGGNNISELIAQLTKVWDGFVKASITSSYSVHHVTQLLLHLPIKTVESLSREFPELSKFVSENFQGVLTQCPELEPERFISLDFDVKDFTEIKEYPEIARTLFVHGNFDLTKSNLEYIYFSILSEKDSGGFHTRNYTKIRALNNTILTERIERDFELYLRDILLELPDNINEDVDAIIDVISHDGLDTNTIQDFLVRQEAMLPNLENIPNKVHSILFDLLAIEPHWLNCLSFMEQEEFNAESLFMYLSHETIQKNLLKKPIPGDNDFSKLREFIYNANSLSNKDYRAYVRALPNPFNVLPREMDTEKLKILIEEGKVRFTKDILDAFADKNDLQVQFVSKNIPQYLDNPGDYELNDDLKEALLQTEISISSKIALIRLMSLEDLVNRPERASLIGQLIIDSNAQISGLDSAIVQSLIRNSTRVETKIKLFNKFHSLLEEAEVRQVLIDLPKPFSEIKTGYHSPKLKNTPENTALVQWLDSRNIISSWSESSLFTNEIKVNLYRR</sequence>
<evidence type="ECO:0000259" key="2">
    <source>
        <dbReference type="Pfam" id="PF20693"/>
    </source>
</evidence>
<gene>
    <name evidence="3" type="ORF">AV942_20860</name>
</gene>
<reference evidence="3 4" key="1">
    <citation type="submission" date="2015-12" db="EMBL/GenBank/DDBJ databases">
        <title>Intraspecies pangenome expansion in the marine bacterium Alteromonas.</title>
        <authorList>
            <person name="Lopez-Perez M."/>
            <person name="Rodriguez-Valera F."/>
        </authorList>
    </citation>
    <scope>NUCLEOTIDE SEQUENCE [LARGE SCALE GENOMIC DNA]</scope>
    <source>
        <strain evidence="3 4">UM8</strain>
        <plasmid evidence="3 4">pAMEDUM8_300</plasmid>
    </source>
</reference>
<dbReference type="Pfam" id="PF20693">
    <property type="entry name" value="YobI-ATPase"/>
    <property type="match status" value="1"/>
</dbReference>
<keyword evidence="3" id="KW-0238">DNA-binding</keyword>
<dbReference type="InterPro" id="IPR048428">
    <property type="entry name" value="YobI-NTPase"/>
</dbReference>
<protein>
    <submittedName>
        <fullName evidence="3">DNA-binding protein</fullName>
    </submittedName>
</protein>